<organism evidence="1">
    <name type="scientific">uncultured Caudovirales phage</name>
    <dbReference type="NCBI Taxonomy" id="2100421"/>
    <lineage>
        <taxon>Viruses</taxon>
        <taxon>Duplodnaviria</taxon>
        <taxon>Heunggongvirae</taxon>
        <taxon>Uroviricota</taxon>
        <taxon>Caudoviricetes</taxon>
        <taxon>Peduoviridae</taxon>
        <taxon>Maltschvirus</taxon>
        <taxon>Maltschvirus maltsch</taxon>
    </lineage>
</organism>
<name>A0A6J5RBC2_9CAUD</name>
<dbReference type="EMBL" id="LR797178">
    <property type="protein sequence ID" value="CAB4191856.1"/>
    <property type="molecule type" value="Genomic_DNA"/>
</dbReference>
<reference evidence="1" key="1">
    <citation type="submission" date="2020-05" db="EMBL/GenBank/DDBJ databases">
        <authorList>
            <person name="Chiriac C."/>
            <person name="Salcher M."/>
            <person name="Ghai R."/>
            <person name="Kavagutti S V."/>
        </authorList>
    </citation>
    <scope>NUCLEOTIDE SEQUENCE</scope>
</reference>
<proteinExistence type="predicted"/>
<evidence type="ECO:0000313" key="1">
    <source>
        <dbReference type="EMBL" id="CAB4191856.1"/>
    </source>
</evidence>
<protein>
    <submittedName>
        <fullName evidence="1">Uncharacterized protein</fullName>
    </submittedName>
</protein>
<accession>A0A6J5RBC2</accession>
<sequence>MFEFWFSRWVNTDDGSRMRNPRGSAMYPKHIIRQMLESAFNAGAEMKEAELTAGATA</sequence>
<gene>
    <name evidence="1" type="ORF">UFOVP1229_174</name>
</gene>